<gene>
    <name evidence="1" type="ORF">Pgy4_40075</name>
</gene>
<dbReference type="HOGENOM" id="CLU_3321812_0_0_6"/>
<evidence type="ECO:0000313" key="1">
    <source>
        <dbReference type="EMBL" id="EGH19183.1"/>
    </source>
</evidence>
<protein>
    <submittedName>
        <fullName evidence="1">Uncharacterized protein</fullName>
    </submittedName>
</protein>
<proteinExistence type="predicted"/>
<dbReference type="AlphaFoldDB" id="F3CIU1"/>
<organism evidence="1 2">
    <name type="scientific">Pseudomonas savastanoi pv. glycinea str. race 4</name>
    <dbReference type="NCBI Taxonomy" id="875330"/>
    <lineage>
        <taxon>Bacteria</taxon>
        <taxon>Pseudomonadati</taxon>
        <taxon>Pseudomonadota</taxon>
        <taxon>Gammaproteobacteria</taxon>
        <taxon>Pseudomonadales</taxon>
        <taxon>Pseudomonadaceae</taxon>
        <taxon>Pseudomonas</taxon>
    </lineage>
</organism>
<name>F3CIU1_PSESG</name>
<reference evidence="1 2" key="1">
    <citation type="journal article" date="2011" name="PLoS Pathog.">
        <title>Dynamic evolution of pathogenicity revealed by sequencing and comparative genomics of 19 Pseudomonas syringae isolates.</title>
        <authorList>
            <person name="Baltrus D.A."/>
            <person name="Nishimura M.T."/>
            <person name="Romanchuk A."/>
            <person name="Chang J.H."/>
            <person name="Mukhtar M.S."/>
            <person name="Cherkis K."/>
            <person name="Roach J."/>
            <person name="Grant S.R."/>
            <person name="Jones C.D."/>
            <person name="Dangl J.L."/>
        </authorList>
    </citation>
    <scope>NUCLEOTIDE SEQUENCE [LARGE SCALE GENOMIC DNA]</scope>
    <source>
        <strain evidence="2">race 4</strain>
    </source>
</reference>
<comment type="caution">
    <text evidence="1">The sequence shown here is derived from an EMBL/GenBank/DDBJ whole genome shotgun (WGS) entry which is preliminary data.</text>
</comment>
<dbReference type="Proteomes" id="UP000005466">
    <property type="component" value="Unassembled WGS sequence"/>
</dbReference>
<sequence>SRDRDPEAQGIARRGVIGSIFDALRRNEDAERPERHAPR</sequence>
<accession>F3CIU1</accession>
<dbReference type="EMBL" id="ADWY01003702">
    <property type="protein sequence ID" value="EGH19183.1"/>
    <property type="molecule type" value="Genomic_DNA"/>
</dbReference>
<evidence type="ECO:0000313" key="2">
    <source>
        <dbReference type="Proteomes" id="UP000005466"/>
    </source>
</evidence>
<feature type="non-terminal residue" evidence="1">
    <location>
        <position position="39"/>
    </location>
</feature>
<feature type="non-terminal residue" evidence="1">
    <location>
        <position position="1"/>
    </location>
</feature>